<sequence>MLESQRERVPLNDGGEMDTAVAFLSFARSCVLKKVAGLDDEQLRRRLVVSDTTLLGLVQHLTDAERYWFGYTLAGDRRHADVDFDMVVAPDRSADQVIAGYRTAIAESDAHIRAAGGLDARTAQPVNDAPVTLRWVLAHMTSETVRHAGHADILRELVDGATGR</sequence>
<dbReference type="RefSeq" id="WP_091268594.1">
    <property type="nucleotide sequence ID" value="NZ_FMCS01000010.1"/>
</dbReference>
<dbReference type="Pfam" id="PF04978">
    <property type="entry name" value="MST"/>
    <property type="match status" value="1"/>
</dbReference>
<proteinExistence type="predicted"/>
<dbReference type="InterPro" id="IPR007061">
    <property type="entry name" value="MST-like"/>
</dbReference>
<evidence type="ECO:0000313" key="1">
    <source>
        <dbReference type="EMBL" id="SCF24852.1"/>
    </source>
</evidence>
<name>A0A1C4YVQ1_9ACTN</name>
<dbReference type="Proteomes" id="UP000199629">
    <property type="component" value="Unassembled WGS sequence"/>
</dbReference>
<evidence type="ECO:0000313" key="2">
    <source>
        <dbReference type="Proteomes" id="UP000199629"/>
    </source>
</evidence>
<organism evidence="1 2">
    <name type="scientific">Micromonospora chaiyaphumensis</name>
    <dbReference type="NCBI Taxonomy" id="307119"/>
    <lineage>
        <taxon>Bacteria</taxon>
        <taxon>Bacillati</taxon>
        <taxon>Actinomycetota</taxon>
        <taxon>Actinomycetes</taxon>
        <taxon>Micromonosporales</taxon>
        <taxon>Micromonosporaceae</taxon>
        <taxon>Micromonospora</taxon>
    </lineage>
</organism>
<dbReference type="AlphaFoldDB" id="A0A1C4YVQ1"/>
<dbReference type="EMBL" id="FMCS01000010">
    <property type="protein sequence ID" value="SCF24852.1"/>
    <property type="molecule type" value="Genomic_DNA"/>
</dbReference>
<dbReference type="Gene3D" id="1.20.120.450">
    <property type="entry name" value="dinb family like domain"/>
    <property type="match status" value="1"/>
</dbReference>
<accession>A0A1C4YVQ1</accession>
<reference evidence="2" key="1">
    <citation type="submission" date="2016-06" db="EMBL/GenBank/DDBJ databases">
        <authorList>
            <person name="Varghese N."/>
            <person name="Submissions Spin"/>
        </authorList>
    </citation>
    <scope>NUCLEOTIDE SEQUENCE [LARGE SCALE GENOMIC DNA]</scope>
    <source>
        <strain evidence="2">DSM 45246</strain>
    </source>
</reference>
<keyword evidence="2" id="KW-1185">Reference proteome</keyword>
<dbReference type="SUPFAM" id="SSF109854">
    <property type="entry name" value="DinB/YfiT-like putative metalloenzymes"/>
    <property type="match status" value="1"/>
</dbReference>
<protein>
    <recommendedName>
        <fullName evidence="3">DinB superfamily protein</fullName>
    </recommendedName>
</protein>
<evidence type="ECO:0008006" key="3">
    <source>
        <dbReference type="Google" id="ProtNLM"/>
    </source>
</evidence>
<gene>
    <name evidence="1" type="ORF">GA0070214_11078</name>
</gene>
<dbReference type="InterPro" id="IPR034660">
    <property type="entry name" value="DinB/YfiT-like"/>
</dbReference>